<keyword evidence="1" id="KW-0472">Membrane</keyword>
<dbReference type="EMBL" id="DVNG01000005">
    <property type="protein sequence ID" value="HIU49459.1"/>
    <property type="molecule type" value="Genomic_DNA"/>
</dbReference>
<feature type="transmembrane region" description="Helical" evidence="1">
    <location>
        <begin position="21"/>
        <end position="40"/>
    </location>
</feature>
<sequence>MDIFVEQLVKKKRKAVDYATVALVIMIGLILAGLSVLLVIMFAPFMLILSFIVVFAFIYLAIFVAQGTNLEFEYAVTNDFLVIDKIIAKKRRKNLVDIKISTIENFCKFTDPKLQSIKINKNVYACEDYNNDDTYVITYRDPKFGTKAVAFTPNDEIFKAMRPYLRREIITELYYKK</sequence>
<proteinExistence type="predicted"/>
<dbReference type="AlphaFoldDB" id="A0A9D1S6V4"/>
<evidence type="ECO:0000313" key="3">
    <source>
        <dbReference type="Proteomes" id="UP000824118"/>
    </source>
</evidence>
<accession>A0A9D1S6V4</accession>
<keyword evidence="1" id="KW-0812">Transmembrane</keyword>
<dbReference type="Pfam" id="PF19601">
    <property type="entry name" value="DUF6106"/>
    <property type="match status" value="1"/>
</dbReference>
<gene>
    <name evidence="2" type="ORF">IAD22_00380</name>
</gene>
<evidence type="ECO:0000313" key="2">
    <source>
        <dbReference type="EMBL" id="HIU49459.1"/>
    </source>
</evidence>
<dbReference type="Proteomes" id="UP000824118">
    <property type="component" value="Unassembled WGS sequence"/>
</dbReference>
<dbReference type="InterPro" id="IPR046088">
    <property type="entry name" value="DUF6106"/>
</dbReference>
<comment type="caution">
    <text evidence="2">The sequence shown here is derived from an EMBL/GenBank/DDBJ whole genome shotgun (WGS) entry which is preliminary data.</text>
</comment>
<evidence type="ECO:0000256" key="1">
    <source>
        <dbReference type="SAM" id="Phobius"/>
    </source>
</evidence>
<reference evidence="2" key="1">
    <citation type="submission" date="2020-10" db="EMBL/GenBank/DDBJ databases">
        <authorList>
            <person name="Gilroy R."/>
        </authorList>
    </citation>
    <scope>NUCLEOTIDE SEQUENCE</scope>
    <source>
        <strain evidence="2">ChiGjej1B1-1684</strain>
    </source>
</reference>
<feature type="transmembrane region" description="Helical" evidence="1">
    <location>
        <begin position="46"/>
        <end position="65"/>
    </location>
</feature>
<name>A0A9D1S6V4_9FIRM</name>
<reference evidence="2" key="2">
    <citation type="journal article" date="2021" name="PeerJ">
        <title>Extensive microbial diversity within the chicken gut microbiome revealed by metagenomics and culture.</title>
        <authorList>
            <person name="Gilroy R."/>
            <person name="Ravi A."/>
            <person name="Getino M."/>
            <person name="Pursley I."/>
            <person name="Horton D.L."/>
            <person name="Alikhan N.F."/>
            <person name="Baker D."/>
            <person name="Gharbi K."/>
            <person name="Hall N."/>
            <person name="Watson M."/>
            <person name="Adriaenssens E.M."/>
            <person name="Foster-Nyarko E."/>
            <person name="Jarju S."/>
            <person name="Secka A."/>
            <person name="Antonio M."/>
            <person name="Oren A."/>
            <person name="Chaudhuri R.R."/>
            <person name="La Ragione R."/>
            <person name="Hildebrand F."/>
            <person name="Pallen M.J."/>
        </authorList>
    </citation>
    <scope>NUCLEOTIDE SEQUENCE</scope>
    <source>
        <strain evidence="2">ChiGjej1B1-1684</strain>
    </source>
</reference>
<organism evidence="2 3">
    <name type="scientific">Candidatus Limousia pullorum</name>
    <dbReference type="NCBI Taxonomy" id="2840860"/>
    <lineage>
        <taxon>Bacteria</taxon>
        <taxon>Bacillati</taxon>
        <taxon>Bacillota</taxon>
        <taxon>Clostridia</taxon>
        <taxon>Eubacteriales</taxon>
        <taxon>Oscillospiraceae</taxon>
        <taxon>Oscillospiraceae incertae sedis</taxon>
        <taxon>Candidatus Limousia</taxon>
    </lineage>
</organism>
<protein>
    <submittedName>
        <fullName evidence="2">Uncharacterized protein</fullName>
    </submittedName>
</protein>
<keyword evidence="1" id="KW-1133">Transmembrane helix</keyword>